<dbReference type="Gene3D" id="2.40.30.170">
    <property type="match status" value="1"/>
</dbReference>
<dbReference type="NCBIfam" id="TIGR01730">
    <property type="entry name" value="RND_mfp"/>
    <property type="match status" value="1"/>
</dbReference>
<dbReference type="Gene3D" id="2.40.420.20">
    <property type="match status" value="1"/>
</dbReference>
<dbReference type="Proteomes" id="UP000290657">
    <property type="component" value="Unassembled WGS sequence"/>
</dbReference>
<evidence type="ECO:0000256" key="1">
    <source>
        <dbReference type="ARBA" id="ARBA00009477"/>
    </source>
</evidence>
<evidence type="ECO:0000313" key="5">
    <source>
        <dbReference type="EMBL" id="RXJ57570.1"/>
    </source>
</evidence>
<sequence length="341" mass="38701">MKTLLTLIILFVLMTQASSAKILEAKQLFNKEVVEVVKKNIHEQKTFYGNTAVSTSAIEDVVIRFDGYITNLNASKDYMLLKKGEPLFSVDSNEVQTIQKELHIVKSINEKLYASAYEKLIALDIDTKMLQKIKSSSKALDEVSFYTPFNALVLKRNINKGSFAKKGQLLLQLANIDQLWFIAKVYQNDVASLKEGMKALVKIDGVEQVLKTRVDFVYPYLDEKSQTVDVRFVVQNQDLQLRPNMFGKVQVMIQSKEALVLPKTAVITKGEKHYVFLFLSQQEYEPIEVTAKRISSSEYEIISGVKEGEKVINNALFLLDSDALTNALYKSGGDDWDNEDW</sequence>
<dbReference type="PANTHER" id="PTHR30097:SF15">
    <property type="entry name" value="CATION EFFLUX SYSTEM PROTEIN CUSB"/>
    <property type="match status" value="1"/>
</dbReference>
<keyword evidence="2" id="KW-0813">Transport</keyword>
<keyword evidence="6" id="KW-1185">Reference proteome</keyword>
<feature type="chain" id="PRO_5020589426" evidence="3">
    <location>
        <begin position="21"/>
        <end position="341"/>
    </location>
</feature>
<dbReference type="GO" id="GO:0030288">
    <property type="term" value="C:outer membrane-bounded periplasmic space"/>
    <property type="evidence" value="ECO:0007669"/>
    <property type="project" value="TreeGrafter"/>
</dbReference>
<protein>
    <submittedName>
        <fullName evidence="5">Cation transporter</fullName>
    </submittedName>
</protein>
<proteinExistence type="inferred from homology"/>
<reference evidence="5 6" key="1">
    <citation type="submission" date="2017-10" db="EMBL/GenBank/DDBJ databases">
        <title>Genomics of the genus Arcobacter.</title>
        <authorList>
            <person name="Perez-Cataluna A."/>
            <person name="Figueras M.J."/>
        </authorList>
    </citation>
    <scope>NUCLEOTIDE SEQUENCE [LARGE SCALE GENOMIC DNA]</scope>
    <source>
        <strain evidence="5 6">CECT 8987</strain>
    </source>
</reference>
<dbReference type="GO" id="GO:0022857">
    <property type="term" value="F:transmembrane transporter activity"/>
    <property type="evidence" value="ECO:0007669"/>
    <property type="project" value="InterPro"/>
</dbReference>
<dbReference type="GO" id="GO:0060003">
    <property type="term" value="P:copper ion export"/>
    <property type="evidence" value="ECO:0007669"/>
    <property type="project" value="TreeGrafter"/>
</dbReference>
<dbReference type="OrthoDB" id="9806939at2"/>
<dbReference type="InterPro" id="IPR058792">
    <property type="entry name" value="Beta-barrel_RND_2"/>
</dbReference>
<feature type="domain" description="CusB-like beta-barrel" evidence="4">
    <location>
        <begin position="178"/>
        <end position="252"/>
    </location>
</feature>
<organism evidence="5 6">
    <name type="scientific">Candidatus Marinarcus aquaticus</name>
    <dbReference type="NCBI Taxonomy" id="2044504"/>
    <lineage>
        <taxon>Bacteria</taxon>
        <taxon>Pseudomonadati</taxon>
        <taxon>Campylobacterota</taxon>
        <taxon>Epsilonproteobacteria</taxon>
        <taxon>Campylobacterales</taxon>
        <taxon>Arcobacteraceae</taxon>
        <taxon>Candidatus Marinarcus</taxon>
    </lineage>
</organism>
<dbReference type="InterPro" id="IPR051909">
    <property type="entry name" value="MFP_Cation_Efflux"/>
</dbReference>
<evidence type="ECO:0000259" key="4">
    <source>
        <dbReference type="Pfam" id="PF25954"/>
    </source>
</evidence>
<dbReference type="SUPFAM" id="SSF111369">
    <property type="entry name" value="HlyD-like secretion proteins"/>
    <property type="match status" value="1"/>
</dbReference>
<accession>A0A4V1LNX8</accession>
<feature type="signal peptide" evidence="3">
    <location>
        <begin position="1"/>
        <end position="20"/>
    </location>
</feature>
<name>A0A4V1LNX8_9BACT</name>
<evidence type="ECO:0000256" key="2">
    <source>
        <dbReference type="ARBA" id="ARBA00022448"/>
    </source>
</evidence>
<evidence type="ECO:0000256" key="3">
    <source>
        <dbReference type="SAM" id="SignalP"/>
    </source>
</evidence>
<dbReference type="InterPro" id="IPR006143">
    <property type="entry name" value="RND_pump_MFP"/>
</dbReference>
<dbReference type="GO" id="GO:0046914">
    <property type="term" value="F:transition metal ion binding"/>
    <property type="evidence" value="ECO:0007669"/>
    <property type="project" value="TreeGrafter"/>
</dbReference>
<dbReference type="FunFam" id="2.40.30.170:FF:000010">
    <property type="entry name" value="Efflux RND transporter periplasmic adaptor subunit"/>
    <property type="match status" value="1"/>
</dbReference>
<comment type="caution">
    <text evidence="5">The sequence shown here is derived from an EMBL/GenBank/DDBJ whole genome shotgun (WGS) entry which is preliminary data.</text>
</comment>
<dbReference type="GO" id="GO:0016020">
    <property type="term" value="C:membrane"/>
    <property type="evidence" value="ECO:0007669"/>
    <property type="project" value="InterPro"/>
</dbReference>
<dbReference type="PANTHER" id="PTHR30097">
    <property type="entry name" value="CATION EFFLUX SYSTEM PROTEIN CUSB"/>
    <property type="match status" value="1"/>
</dbReference>
<dbReference type="GO" id="GO:0015679">
    <property type="term" value="P:plasma membrane copper ion transport"/>
    <property type="evidence" value="ECO:0007669"/>
    <property type="project" value="TreeGrafter"/>
</dbReference>
<dbReference type="EMBL" id="PDKN01000004">
    <property type="protein sequence ID" value="RXJ57570.1"/>
    <property type="molecule type" value="Genomic_DNA"/>
</dbReference>
<gene>
    <name evidence="5" type="ORF">CRV04_07090</name>
</gene>
<dbReference type="RefSeq" id="WP_128996141.1">
    <property type="nucleotide sequence ID" value="NZ_PDKN01000004.1"/>
</dbReference>
<dbReference type="Pfam" id="PF25954">
    <property type="entry name" value="Beta-barrel_RND_2"/>
    <property type="match status" value="1"/>
</dbReference>
<comment type="similarity">
    <text evidence="1">Belongs to the membrane fusion protein (MFP) (TC 8.A.1) family.</text>
</comment>
<evidence type="ECO:0000313" key="6">
    <source>
        <dbReference type="Proteomes" id="UP000290657"/>
    </source>
</evidence>
<keyword evidence="3" id="KW-0732">Signal</keyword>
<dbReference type="AlphaFoldDB" id="A0A4V1LNX8"/>